<evidence type="ECO:0000256" key="1">
    <source>
        <dbReference type="ARBA" id="ARBA00004429"/>
    </source>
</evidence>
<organism evidence="11 12">
    <name type="scientific">Campylobacter iguaniorum</name>
    <dbReference type="NCBI Taxonomy" id="1244531"/>
    <lineage>
        <taxon>Bacteria</taxon>
        <taxon>Pseudomonadati</taxon>
        <taxon>Campylobacterota</taxon>
        <taxon>Epsilonproteobacteria</taxon>
        <taxon>Campylobacterales</taxon>
        <taxon>Campylobacteraceae</taxon>
        <taxon>Campylobacter</taxon>
    </lineage>
</organism>
<dbReference type="Proteomes" id="UP000028486">
    <property type="component" value="Chromosome"/>
</dbReference>
<evidence type="ECO:0000313" key="12">
    <source>
        <dbReference type="Proteomes" id="UP000028486"/>
    </source>
</evidence>
<feature type="domain" description="MotA/TolQ/ExbB proton channel" evidence="10">
    <location>
        <begin position="100"/>
        <end position="220"/>
    </location>
</feature>
<evidence type="ECO:0000259" key="10">
    <source>
        <dbReference type="Pfam" id="PF01618"/>
    </source>
</evidence>
<dbReference type="InterPro" id="IPR047055">
    <property type="entry name" value="MotA-like"/>
</dbReference>
<dbReference type="InterPro" id="IPR000540">
    <property type="entry name" value="Flag_MotA_CS"/>
</dbReference>
<dbReference type="PATRIC" id="fig|1244531.5.peg.254"/>
<comment type="subcellular location">
    <subcellularLocation>
        <location evidence="1">Cell inner membrane</location>
        <topology evidence="1">Multi-pass membrane protein</topology>
    </subcellularLocation>
</comment>
<dbReference type="NCBIfam" id="NF006284">
    <property type="entry name" value="PRK08456.1"/>
    <property type="match status" value="1"/>
</dbReference>
<sequence length="256" mass="27619">MDLSTIFGMVLAVTSISVGDILEGGNPLHVIHISSLLIVIPTAMFSAVTATNKKYVKAAFKELKVAFKGSGIDLSKRINEMVEYSTLARKNGILSLEQKAAQIDDEFLKSGLSMLVDGQPIDEVKENLELAIATTEEYYHECAHFWMRTGESCPTFGLVGAVMGLMLALQLLDDPAAMAAGIAGAFTATVTGIMGAYAFFGPWGTKIMGNAKDIIKEKEMIVEALVGIAEGSNPRSLESKLFNFLDKNEPKVSQFN</sequence>
<evidence type="ECO:0000256" key="3">
    <source>
        <dbReference type="ARBA" id="ARBA00022448"/>
    </source>
</evidence>
<dbReference type="PANTHER" id="PTHR30433">
    <property type="entry name" value="CHEMOTAXIS PROTEIN MOTA"/>
    <property type="match status" value="1"/>
</dbReference>
<evidence type="ECO:0000256" key="2">
    <source>
        <dbReference type="ARBA" id="ARBA00008038"/>
    </source>
</evidence>
<protein>
    <submittedName>
        <fullName evidence="11">Flagellar motor protein</fullName>
    </submittedName>
</protein>
<evidence type="ECO:0000313" key="11">
    <source>
        <dbReference type="EMBL" id="AII14116.1"/>
    </source>
</evidence>
<keyword evidence="4" id="KW-1003">Cell membrane</keyword>
<keyword evidence="3" id="KW-0813">Transport</keyword>
<keyword evidence="8 9" id="KW-0472">Membrane</keyword>
<evidence type="ECO:0000256" key="4">
    <source>
        <dbReference type="ARBA" id="ARBA00022475"/>
    </source>
</evidence>
<dbReference type="PROSITE" id="PS01307">
    <property type="entry name" value="MOTA"/>
    <property type="match status" value="1"/>
</dbReference>
<evidence type="ECO:0000256" key="7">
    <source>
        <dbReference type="ARBA" id="ARBA00022989"/>
    </source>
</evidence>
<evidence type="ECO:0000256" key="9">
    <source>
        <dbReference type="SAM" id="Phobius"/>
    </source>
</evidence>
<feature type="transmembrane region" description="Helical" evidence="9">
    <location>
        <begin position="178"/>
        <end position="200"/>
    </location>
</feature>
<keyword evidence="12" id="KW-1185">Reference proteome</keyword>
<keyword evidence="11" id="KW-0966">Cell projection</keyword>
<evidence type="ECO:0000256" key="8">
    <source>
        <dbReference type="ARBA" id="ARBA00023136"/>
    </source>
</evidence>
<keyword evidence="11" id="KW-0282">Flagellum</keyword>
<dbReference type="eggNOG" id="COG1291">
    <property type="taxonomic scope" value="Bacteria"/>
</dbReference>
<dbReference type="Pfam" id="PF01618">
    <property type="entry name" value="MotA_ExbB"/>
    <property type="match status" value="1"/>
</dbReference>
<keyword evidence="5 9" id="KW-0812">Transmembrane</keyword>
<dbReference type="GO" id="GO:0006935">
    <property type="term" value="P:chemotaxis"/>
    <property type="evidence" value="ECO:0007669"/>
    <property type="project" value="InterPro"/>
</dbReference>
<keyword evidence="6" id="KW-0283">Flagellar rotation</keyword>
<name>A0A076F7U1_9BACT</name>
<dbReference type="GO" id="GO:0071978">
    <property type="term" value="P:bacterial-type flagellum-dependent swarming motility"/>
    <property type="evidence" value="ECO:0007669"/>
    <property type="project" value="InterPro"/>
</dbReference>
<dbReference type="HOGENOM" id="CLU_079895_0_0_7"/>
<dbReference type="EMBL" id="CP009043">
    <property type="protein sequence ID" value="AII14116.1"/>
    <property type="molecule type" value="Genomic_DNA"/>
</dbReference>
<dbReference type="InterPro" id="IPR002898">
    <property type="entry name" value="MotA_ExbB_proton_chnl"/>
</dbReference>
<accession>A0A076F7U1</accession>
<evidence type="ECO:0000256" key="6">
    <source>
        <dbReference type="ARBA" id="ARBA00022779"/>
    </source>
</evidence>
<gene>
    <name evidence="11" type="primary">motA</name>
    <name evidence="11" type="ORF">CIG1485E_0245</name>
</gene>
<feature type="transmembrane region" description="Helical" evidence="9">
    <location>
        <begin position="155"/>
        <end position="172"/>
    </location>
</feature>
<dbReference type="AlphaFoldDB" id="A0A076F7U1"/>
<dbReference type="STRING" id="1244531.CIG2463D_0250"/>
<keyword evidence="7 9" id="KW-1133">Transmembrane helix</keyword>
<dbReference type="OrthoDB" id="9806929at2"/>
<feature type="transmembrane region" description="Helical" evidence="9">
    <location>
        <begin position="29"/>
        <end position="51"/>
    </location>
</feature>
<dbReference type="KEGG" id="caj:CIG1485E_0245"/>
<proteinExistence type="inferred from homology"/>
<dbReference type="PANTHER" id="PTHR30433:SF3">
    <property type="entry name" value="MOTILITY PROTEIN A"/>
    <property type="match status" value="1"/>
</dbReference>
<comment type="similarity">
    <text evidence="2">Belongs to the MotA family.</text>
</comment>
<reference evidence="12" key="1">
    <citation type="journal article" date="2014" name="Genome Announc.">
        <title>Complete Genome Sequence of Campylobacter iguaniorum Strain 1485ET, Isolated from a Bearded Dragon (Pogona vitticeps).</title>
        <authorList>
            <person name="Gilbert M.J."/>
            <person name="Miller W.G."/>
            <person name="Yee E."/>
            <person name="Kik M."/>
            <person name="Wagenaar J.A."/>
            <person name="Duim B."/>
        </authorList>
    </citation>
    <scope>NUCLEOTIDE SEQUENCE [LARGE SCALE GENOMIC DNA]</scope>
    <source>
        <strain evidence="12">1485E</strain>
    </source>
</reference>
<evidence type="ECO:0000256" key="5">
    <source>
        <dbReference type="ARBA" id="ARBA00022692"/>
    </source>
</evidence>
<dbReference type="GO" id="GO:0005886">
    <property type="term" value="C:plasma membrane"/>
    <property type="evidence" value="ECO:0007669"/>
    <property type="project" value="UniProtKB-SubCell"/>
</dbReference>
<dbReference type="RefSeq" id="WP_038452821.1">
    <property type="nucleotide sequence ID" value="NZ_CP009043.1"/>
</dbReference>
<keyword evidence="11" id="KW-0969">Cilium</keyword>